<keyword evidence="8 16" id="KW-0274">FAD</keyword>
<dbReference type="PROSITE" id="PS00624">
    <property type="entry name" value="GMC_OXRED_2"/>
    <property type="match status" value="1"/>
</dbReference>
<dbReference type="InterPro" id="IPR036188">
    <property type="entry name" value="FAD/NAD-bd_sf"/>
</dbReference>
<evidence type="ECO:0000256" key="14">
    <source>
        <dbReference type="ARBA" id="ARBA00034059"/>
    </source>
</evidence>
<evidence type="ECO:0000256" key="10">
    <source>
        <dbReference type="ARBA" id="ARBA00033986"/>
    </source>
</evidence>
<dbReference type="GO" id="GO:0033718">
    <property type="term" value="F:pyranose dehydrogenase (acceptor) activity"/>
    <property type="evidence" value="ECO:0007669"/>
    <property type="project" value="UniProtKB-EC"/>
</dbReference>
<feature type="binding site" evidence="16">
    <location>
        <position position="261"/>
    </location>
    <ligand>
        <name>FAD</name>
        <dbReference type="ChEBI" id="CHEBI:57692"/>
    </ligand>
</feature>
<keyword evidence="7" id="KW-0285">Flavoprotein</keyword>
<evidence type="ECO:0000256" key="2">
    <source>
        <dbReference type="ARBA" id="ARBA00004613"/>
    </source>
</evidence>
<evidence type="ECO:0000256" key="8">
    <source>
        <dbReference type="ARBA" id="ARBA00022827"/>
    </source>
</evidence>
<dbReference type="InterPro" id="IPR012132">
    <property type="entry name" value="GMC_OxRdtase"/>
</dbReference>
<evidence type="ECO:0000259" key="18">
    <source>
        <dbReference type="PROSITE" id="PS00624"/>
    </source>
</evidence>
<dbReference type="AlphaFoldDB" id="A0A409XHK6"/>
<dbReference type="EC" id="1.1.99.29" evidence="5"/>
<evidence type="ECO:0000256" key="17">
    <source>
        <dbReference type="SAM" id="SignalP"/>
    </source>
</evidence>
<comment type="subunit">
    <text evidence="4">Monomer.</text>
</comment>
<proteinExistence type="inferred from homology"/>
<dbReference type="STRING" id="93625.A0A409XHK6"/>
<feature type="active site" description="Proton acceptor" evidence="15">
    <location>
        <position position="571"/>
    </location>
</feature>
<dbReference type="SUPFAM" id="SSF54373">
    <property type="entry name" value="FAD-linked reductases, C-terminal domain"/>
    <property type="match status" value="1"/>
</dbReference>
<dbReference type="InterPro" id="IPR000172">
    <property type="entry name" value="GMC_OxRdtase_N"/>
</dbReference>
<name>A0A409XHK6_PSICY</name>
<evidence type="ECO:0000256" key="6">
    <source>
        <dbReference type="ARBA" id="ARBA00022525"/>
    </source>
</evidence>
<dbReference type="Gene3D" id="3.50.50.60">
    <property type="entry name" value="FAD/NAD(P)-binding domain"/>
    <property type="match status" value="1"/>
</dbReference>
<organism evidence="19 20">
    <name type="scientific">Psilocybe cyanescens</name>
    <dbReference type="NCBI Taxonomy" id="93625"/>
    <lineage>
        <taxon>Eukaryota</taxon>
        <taxon>Fungi</taxon>
        <taxon>Dikarya</taxon>
        <taxon>Basidiomycota</taxon>
        <taxon>Agaricomycotina</taxon>
        <taxon>Agaricomycetes</taxon>
        <taxon>Agaricomycetidae</taxon>
        <taxon>Agaricales</taxon>
        <taxon>Agaricineae</taxon>
        <taxon>Strophariaceae</taxon>
        <taxon>Psilocybe</taxon>
    </lineage>
</organism>
<comment type="catalytic activity">
    <reaction evidence="10">
        <text>pyranose + acceptor = pyranos-2-ulose + reduced acceptor.</text>
        <dbReference type="EC" id="1.1.99.29"/>
    </reaction>
</comment>
<evidence type="ECO:0000256" key="4">
    <source>
        <dbReference type="ARBA" id="ARBA00011245"/>
    </source>
</evidence>
<accession>A0A409XHK6</accession>
<dbReference type="PANTHER" id="PTHR11552:SF147">
    <property type="entry name" value="CHOLINE DEHYDROGENASE, MITOCHONDRIAL"/>
    <property type="match status" value="1"/>
</dbReference>
<comment type="subcellular location">
    <subcellularLocation>
        <location evidence="2">Secreted</location>
    </subcellularLocation>
</comment>
<feature type="binding site" evidence="16">
    <location>
        <begin position="572"/>
        <end position="573"/>
    </location>
    <ligand>
        <name>FAD</name>
        <dbReference type="ChEBI" id="CHEBI:57692"/>
    </ligand>
</feature>
<evidence type="ECO:0000256" key="7">
    <source>
        <dbReference type="ARBA" id="ARBA00022630"/>
    </source>
</evidence>
<evidence type="ECO:0000256" key="11">
    <source>
        <dbReference type="ARBA" id="ARBA00034010"/>
    </source>
</evidence>
<comment type="catalytic activity">
    <reaction evidence="12">
        <text>pyranose + acceptor = pyranos-3-ulose + reduced acceptor.</text>
        <dbReference type="EC" id="1.1.99.29"/>
    </reaction>
</comment>
<evidence type="ECO:0000256" key="5">
    <source>
        <dbReference type="ARBA" id="ARBA00013177"/>
    </source>
</evidence>
<dbReference type="GO" id="GO:0005576">
    <property type="term" value="C:extracellular region"/>
    <property type="evidence" value="ECO:0007669"/>
    <property type="project" value="UniProtKB-SubCell"/>
</dbReference>
<dbReference type="Pfam" id="PF05199">
    <property type="entry name" value="GMC_oxred_C"/>
    <property type="match status" value="1"/>
</dbReference>
<comment type="catalytic activity">
    <reaction evidence="14">
        <text>a pyranoside + acceptor = a pyranosid-3,4-diulose + reduced acceptor.</text>
        <dbReference type="EC" id="1.1.99.29"/>
    </reaction>
</comment>
<feature type="active site" description="Proton donor" evidence="15">
    <location>
        <position position="527"/>
    </location>
</feature>
<evidence type="ECO:0000256" key="3">
    <source>
        <dbReference type="ARBA" id="ARBA00010790"/>
    </source>
</evidence>
<feature type="binding site" evidence="16">
    <location>
        <begin position="120"/>
        <end position="123"/>
    </location>
    <ligand>
        <name>FAD</name>
        <dbReference type="ChEBI" id="CHEBI:57692"/>
    </ligand>
</feature>
<dbReference type="PANTHER" id="PTHR11552">
    <property type="entry name" value="GLUCOSE-METHANOL-CHOLINE GMC OXIDOREDUCTASE"/>
    <property type="match status" value="1"/>
</dbReference>
<evidence type="ECO:0000256" key="12">
    <source>
        <dbReference type="ARBA" id="ARBA00034029"/>
    </source>
</evidence>
<protein>
    <recommendedName>
        <fullName evidence="5">pyranose dehydrogenase (acceptor)</fullName>
        <ecNumber evidence="5">1.1.99.29</ecNumber>
    </recommendedName>
</protein>
<evidence type="ECO:0000256" key="15">
    <source>
        <dbReference type="PIRSR" id="PIRSR000137-1"/>
    </source>
</evidence>
<keyword evidence="20" id="KW-1185">Reference proteome</keyword>
<comment type="catalytic activity">
    <reaction evidence="13">
        <text>a pyranoside + acceptor = a pyranosid-3-ulose + reduced acceptor.</text>
        <dbReference type="EC" id="1.1.99.29"/>
    </reaction>
</comment>
<dbReference type="SUPFAM" id="SSF51905">
    <property type="entry name" value="FAD/NAD(P)-binding domain"/>
    <property type="match status" value="1"/>
</dbReference>
<evidence type="ECO:0000313" key="20">
    <source>
        <dbReference type="Proteomes" id="UP000283269"/>
    </source>
</evidence>
<dbReference type="OrthoDB" id="269227at2759"/>
<dbReference type="Gene3D" id="3.30.560.10">
    <property type="entry name" value="Glucose Oxidase, domain 3"/>
    <property type="match status" value="1"/>
</dbReference>
<comment type="function">
    <text evidence="9">Catalyzes the single-oxidation or sequential double oxidation reaction of carbohydrates primarily at carbon-2 and/or carbon-3 with the concomitant reduction of the flavin. The enzyme exhibits a broad sugar substrate specificity, oxidizing different aldopyranoses to the corresponding C-1, C-2, C-3 or C-1,2, C-2,3 and C-3,4 (di)dehydro sugars with substrate-specific regioselectivity. Accepts only a narrow range of electron acceptors such as substituted benzoquinones and complexed metal ions and reacts extremely slowly with O(2) as acceptor. May play a role in the natural recycling of plant matter by oxidizing all major monosaccharides in lignocellulose and by reducing quinone compounds or reactive radical species generated during lignin depolymerization.</text>
</comment>
<keyword evidence="17" id="KW-0732">Signal</keyword>
<dbReference type="InParanoid" id="A0A409XHK6"/>
<gene>
    <name evidence="19" type="ORF">CVT25_012995</name>
</gene>
<evidence type="ECO:0000256" key="9">
    <source>
        <dbReference type="ARBA" id="ARBA00024699"/>
    </source>
</evidence>
<reference evidence="19 20" key="1">
    <citation type="journal article" date="2018" name="Evol. Lett.">
        <title>Horizontal gene cluster transfer increased hallucinogenic mushroom diversity.</title>
        <authorList>
            <person name="Reynolds H.T."/>
            <person name="Vijayakumar V."/>
            <person name="Gluck-Thaler E."/>
            <person name="Korotkin H.B."/>
            <person name="Matheny P.B."/>
            <person name="Slot J.C."/>
        </authorList>
    </citation>
    <scope>NUCLEOTIDE SEQUENCE [LARGE SCALE GENOMIC DNA]</scope>
    <source>
        <strain evidence="19 20">2631</strain>
    </source>
</reference>
<dbReference type="Proteomes" id="UP000283269">
    <property type="component" value="Unassembled WGS sequence"/>
</dbReference>
<sequence length="594" mass="64066">MAHSFVLGILMLALGIQYSRASQERDGRPQKTYDFVIIGGGTAGNTIANRLTEDPTINVLVLEAGGTNEGVINSIIPNFCPRLIGTSADWNFTTTGQVGLSNRSIEYPRGHILGGSSSTNFLVYTRGTSEDYDRYASVTNDPTWSWVNVQKFFARNERFTHSADHHNLSGQYDPNVHSTSGMTAVSLASLSSSFGPRVIQATSQLSNEFPFRLDMNSGSHLGVGWVQSTIDVNKRSSSATSYLANPFNKRPNLHVQLNSQVSRVLGSSDSPSHQQAFRTVEFRVGSGSLQTVLATKEVILSAGSIGTPTILLNSGIGDPNELSKINIKPVVNLPSVGKNLTDQPLLVNSWKVTATDTNDEVARNVTLAAQQLLEWQTSGTGPLVNGIVDLLGWLRLPTNNTIFQDVSDPAAGPNTAHYELVFQNAAGGPEPSGNFMSINTIVASPTSRGSVSLSSADPFKKPIIDPALLASDEDMKVMIFALRQAFQFLTAPVWKNIVVGPIFNLTAKSTDEQFMSYIRQHTGTVFHPVGTAAMSAKNSHYGVVDPDLRVKGVTGLRIADASIFPFIPTAHPQAAVYVVGEKASDMIKSTWNLK</sequence>
<evidence type="ECO:0000256" key="13">
    <source>
        <dbReference type="ARBA" id="ARBA00034050"/>
    </source>
</evidence>
<feature type="chain" id="PRO_5019437465" description="pyranose dehydrogenase (acceptor)" evidence="17">
    <location>
        <begin position="22"/>
        <end position="594"/>
    </location>
</feature>
<comment type="catalytic activity">
    <reaction evidence="11">
        <text>pyranose + acceptor = pyranos-2,3-diulose + reduced acceptor.</text>
        <dbReference type="EC" id="1.1.99.29"/>
    </reaction>
</comment>
<feature type="domain" description="Glucose-methanol-choline oxidoreductase N-terminal" evidence="18">
    <location>
        <begin position="303"/>
        <end position="317"/>
    </location>
</feature>
<dbReference type="PIRSF" id="PIRSF000137">
    <property type="entry name" value="Alcohol_oxidase"/>
    <property type="match status" value="1"/>
</dbReference>
<evidence type="ECO:0000256" key="16">
    <source>
        <dbReference type="PIRSR" id="PIRSR000137-2"/>
    </source>
</evidence>
<keyword evidence="6" id="KW-0964">Secreted</keyword>
<evidence type="ECO:0000313" key="19">
    <source>
        <dbReference type="EMBL" id="PPQ90236.1"/>
    </source>
</evidence>
<feature type="signal peptide" evidence="17">
    <location>
        <begin position="1"/>
        <end position="21"/>
    </location>
</feature>
<dbReference type="EMBL" id="NHYD01001667">
    <property type="protein sequence ID" value="PPQ90236.1"/>
    <property type="molecule type" value="Genomic_DNA"/>
</dbReference>
<dbReference type="InterPro" id="IPR007867">
    <property type="entry name" value="GMC_OxRtase_C"/>
</dbReference>
<evidence type="ECO:0000256" key="1">
    <source>
        <dbReference type="ARBA" id="ARBA00001974"/>
    </source>
</evidence>
<comment type="caution">
    <text evidence="19">The sequence shown here is derived from an EMBL/GenBank/DDBJ whole genome shotgun (WGS) entry which is preliminary data.</text>
</comment>
<dbReference type="Pfam" id="PF00732">
    <property type="entry name" value="GMC_oxred_N"/>
    <property type="match status" value="1"/>
</dbReference>
<comment type="similarity">
    <text evidence="3">Belongs to the GMC oxidoreductase family.</text>
</comment>
<comment type="cofactor">
    <cofactor evidence="1 16">
        <name>FAD</name>
        <dbReference type="ChEBI" id="CHEBI:57692"/>
    </cofactor>
</comment>
<dbReference type="GO" id="GO:0050660">
    <property type="term" value="F:flavin adenine dinucleotide binding"/>
    <property type="evidence" value="ECO:0007669"/>
    <property type="project" value="InterPro"/>
</dbReference>